<keyword evidence="7" id="KW-0547">Nucleotide-binding</keyword>
<keyword evidence="10 16" id="KW-1133">Transmembrane helix</keyword>
<dbReference type="CDD" id="cd00082">
    <property type="entry name" value="HisKA"/>
    <property type="match status" value="1"/>
</dbReference>
<dbReference type="Gene3D" id="1.10.287.130">
    <property type="match status" value="1"/>
</dbReference>
<evidence type="ECO:0000256" key="2">
    <source>
        <dbReference type="ARBA" id="ARBA00004370"/>
    </source>
</evidence>
<evidence type="ECO:0000256" key="7">
    <source>
        <dbReference type="ARBA" id="ARBA00022741"/>
    </source>
</evidence>
<comment type="catalytic activity">
    <reaction evidence="1">
        <text>ATP + protein L-histidine = ADP + protein N-phospho-L-histidine.</text>
        <dbReference type="EC" id="2.7.13.3"/>
    </reaction>
</comment>
<dbReference type="InterPro" id="IPR005467">
    <property type="entry name" value="His_kinase_dom"/>
</dbReference>
<dbReference type="SMART" id="SM00387">
    <property type="entry name" value="HATPase_c"/>
    <property type="match status" value="1"/>
</dbReference>
<dbReference type="InterPro" id="IPR003594">
    <property type="entry name" value="HATPase_dom"/>
</dbReference>
<dbReference type="SUPFAM" id="SSF47384">
    <property type="entry name" value="Homodimeric domain of signal transducing histidine kinase"/>
    <property type="match status" value="1"/>
</dbReference>
<evidence type="ECO:0000256" key="9">
    <source>
        <dbReference type="ARBA" id="ARBA00022840"/>
    </source>
</evidence>
<dbReference type="InterPro" id="IPR001789">
    <property type="entry name" value="Sig_transdc_resp-reg_receiver"/>
</dbReference>
<evidence type="ECO:0000256" key="6">
    <source>
        <dbReference type="ARBA" id="ARBA00022692"/>
    </source>
</evidence>
<dbReference type="GO" id="GO:0005524">
    <property type="term" value="F:ATP binding"/>
    <property type="evidence" value="ECO:0007669"/>
    <property type="project" value="UniProtKB-KW"/>
</dbReference>
<dbReference type="Proteomes" id="UP000259465">
    <property type="component" value="Chromosome"/>
</dbReference>
<feature type="modified residue" description="4-aspartylphosphate" evidence="15">
    <location>
        <position position="851"/>
    </location>
</feature>
<dbReference type="PANTHER" id="PTHR43047">
    <property type="entry name" value="TWO-COMPONENT HISTIDINE PROTEIN KINASE"/>
    <property type="match status" value="1"/>
</dbReference>
<dbReference type="PANTHER" id="PTHR43047:SF78">
    <property type="entry name" value="SENSORY_REGULATORY PROTEIN RPFC"/>
    <property type="match status" value="1"/>
</dbReference>
<dbReference type="Pfam" id="PF02518">
    <property type="entry name" value="HATPase_c"/>
    <property type="match status" value="1"/>
</dbReference>
<evidence type="ECO:0000256" key="1">
    <source>
        <dbReference type="ARBA" id="ARBA00000085"/>
    </source>
</evidence>
<evidence type="ECO:0000256" key="11">
    <source>
        <dbReference type="ARBA" id="ARBA00023012"/>
    </source>
</evidence>
<evidence type="ECO:0000256" key="8">
    <source>
        <dbReference type="ARBA" id="ARBA00022777"/>
    </source>
</evidence>
<dbReference type="RefSeq" id="WP_118268550.1">
    <property type="nucleotide sequence ID" value="NZ_CP031968.1"/>
</dbReference>
<dbReference type="Gene3D" id="3.40.50.2300">
    <property type="match status" value="1"/>
</dbReference>
<sequence length="936" mass="102866">MDIKCLVLKPWPLRLSAAASIVWLLAGALLLCAVCILVIYLNIQLNSHVAVQRLSMNEAAYAAKAFFNRRVEFLKNLDKPVAAGSDRRSGSLSHLNRIGEPLPPTGLTLPLNDQLQAANLGVNLLLLLQGKDQLTVRRLESGFPIAEETPDNVLRQLSDNPTPLYQSATVWLFDPKDPQRRIYMARPFISPSSLDGGEQAWLVLEFLGRDVLASQQPFAGYEFALLDANEHEVAATAAASSGRTQDMWQRLSNALPIVPSVQTRFPLGPDWMLAYRYPESALLNDMRHAFLKCLAILSCVIAGLALGSLCVLNRFVRPALQRLQQHAEAEAFLRSVFNAAPVALCALRRRNGQAVLENQLARDWLPAIDPDWRSTEWVERVFLRARLQQVGVVSEELATLDGRHLFASLVPTRYRGEEVLLCALSDISLRKQAELALEHAKQLADAANAAKTAFIATMSHEIRTPLYGVFGNLELFKHTRLDPQQQGYVQAIQSSSTMLLGLINDVLDLSRIEAGQLRLEMETFNLFELAHEVVHGYAASALNKGVLIYACIDPRLSLPLRGDPGKVRQILSNLLSNAVKFTDNGRIVMRCGLVNGNNGSIRASIQIADTGIGIAAEDQASLFKLFFQVGEGRRRASGTGLGLPICQQLATLMGGDITVVSEPGLGSSFTLWLPLKALADSPPRQRPLTQQAIYVSAPVRELADSLCGWLNFLGGRALACARENLPRDKLCLEVRLDIDPHRRANWPGVRIWHGDESARSSAEWVSLYAPTVILDTMLSTQGLAPVTAAGAGASTPGNLNLRVLAVEDNDINRMVLKEQLETLGCRVQLAANGQEALQRWNVHEFDLVLTDISMPRMDGRELARRIHLQAPGFLVVGTTASILKEEAQLAREAGMAAVIIKPVSLSNLFRCLNSLKQRREYRELSSPGYLSSNGVV</sequence>
<dbReference type="PROSITE" id="PS50109">
    <property type="entry name" value="HIS_KIN"/>
    <property type="match status" value="1"/>
</dbReference>
<feature type="domain" description="Response regulatory" evidence="18">
    <location>
        <begin position="802"/>
        <end position="916"/>
    </location>
</feature>
<feature type="transmembrane region" description="Helical" evidence="16">
    <location>
        <begin position="293"/>
        <end position="316"/>
    </location>
</feature>
<feature type="transmembrane region" description="Helical" evidence="16">
    <location>
        <begin position="20"/>
        <end position="43"/>
    </location>
</feature>
<evidence type="ECO:0000256" key="15">
    <source>
        <dbReference type="PROSITE-ProRule" id="PRU00169"/>
    </source>
</evidence>
<feature type="domain" description="Histidine kinase" evidence="17">
    <location>
        <begin position="457"/>
        <end position="677"/>
    </location>
</feature>
<organism evidence="19 20">
    <name type="scientific">Chromobacterium rhizoryzae</name>
    <dbReference type="NCBI Taxonomy" id="1778675"/>
    <lineage>
        <taxon>Bacteria</taxon>
        <taxon>Pseudomonadati</taxon>
        <taxon>Pseudomonadota</taxon>
        <taxon>Betaproteobacteria</taxon>
        <taxon>Neisseriales</taxon>
        <taxon>Chromobacteriaceae</taxon>
        <taxon>Chromobacterium</taxon>
    </lineage>
</organism>
<evidence type="ECO:0000256" key="16">
    <source>
        <dbReference type="SAM" id="Phobius"/>
    </source>
</evidence>
<keyword evidence="20" id="KW-1185">Reference proteome</keyword>
<evidence type="ECO:0000259" key="18">
    <source>
        <dbReference type="PROSITE" id="PS50110"/>
    </source>
</evidence>
<evidence type="ECO:0000256" key="3">
    <source>
        <dbReference type="ARBA" id="ARBA00012438"/>
    </source>
</evidence>
<keyword evidence="12 16" id="KW-0472">Membrane</keyword>
<comment type="function">
    <text evidence="13">Member of the two-component regulatory system BvgS/BvgA. Phosphorylates BvgA via a four-step phosphorelay in response to environmental signals.</text>
</comment>
<evidence type="ECO:0000256" key="4">
    <source>
        <dbReference type="ARBA" id="ARBA00022553"/>
    </source>
</evidence>
<dbReference type="KEGG" id="crz:D1345_23140"/>
<evidence type="ECO:0000256" key="10">
    <source>
        <dbReference type="ARBA" id="ARBA00022989"/>
    </source>
</evidence>
<dbReference type="InterPro" id="IPR003661">
    <property type="entry name" value="HisK_dim/P_dom"/>
</dbReference>
<name>A0AAD0WAQ5_9NEIS</name>
<protein>
    <recommendedName>
        <fullName evidence="14">Virulence sensor protein BvgS</fullName>
        <ecNumber evidence="3">2.7.13.3</ecNumber>
    </recommendedName>
</protein>
<keyword evidence="8" id="KW-0418">Kinase</keyword>
<dbReference type="EC" id="2.7.13.3" evidence="3"/>
<dbReference type="SMART" id="SM00448">
    <property type="entry name" value="REC"/>
    <property type="match status" value="1"/>
</dbReference>
<evidence type="ECO:0000313" key="20">
    <source>
        <dbReference type="Proteomes" id="UP000259465"/>
    </source>
</evidence>
<dbReference type="InterPro" id="IPR011006">
    <property type="entry name" value="CheY-like_superfamily"/>
</dbReference>
<gene>
    <name evidence="19" type="ORF">D1345_23140</name>
</gene>
<dbReference type="InterPro" id="IPR004358">
    <property type="entry name" value="Sig_transdc_His_kin-like_C"/>
</dbReference>
<dbReference type="PROSITE" id="PS50110">
    <property type="entry name" value="RESPONSE_REGULATORY"/>
    <property type="match status" value="1"/>
</dbReference>
<dbReference type="FunFam" id="1.10.287.130:FF:000004">
    <property type="entry name" value="Ethylene receptor 1"/>
    <property type="match status" value="1"/>
</dbReference>
<dbReference type="SUPFAM" id="SSF52172">
    <property type="entry name" value="CheY-like"/>
    <property type="match status" value="1"/>
</dbReference>
<dbReference type="EMBL" id="CP031968">
    <property type="protein sequence ID" value="AXT48881.1"/>
    <property type="molecule type" value="Genomic_DNA"/>
</dbReference>
<keyword evidence="9" id="KW-0067">ATP-binding</keyword>
<dbReference type="AlphaFoldDB" id="A0AAD0WAQ5"/>
<evidence type="ECO:0000256" key="12">
    <source>
        <dbReference type="ARBA" id="ARBA00023136"/>
    </source>
</evidence>
<dbReference type="Gene3D" id="3.30.565.10">
    <property type="entry name" value="Histidine kinase-like ATPase, C-terminal domain"/>
    <property type="match status" value="1"/>
</dbReference>
<comment type="subcellular location">
    <subcellularLocation>
        <location evidence="2">Membrane</location>
    </subcellularLocation>
</comment>
<keyword evidence="6 16" id="KW-0812">Transmembrane</keyword>
<dbReference type="InterPro" id="IPR036097">
    <property type="entry name" value="HisK_dim/P_sf"/>
</dbReference>
<dbReference type="CDD" id="cd16922">
    <property type="entry name" value="HATPase_EvgS-ArcB-TorS-like"/>
    <property type="match status" value="1"/>
</dbReference>
<dbReference type="FunFam" id="3.30.565.10:FF:000010">
    <property type="entry name" value="Sensor histidine kinase RcsC"/>
    <property type="match status" value="1"/>
</dbReference>
<evidence type="ECO:0000256" key="5">
    <source>
        <dbReference type="ARBA" id="ARBA00022679"/>
    </source>
</evidence>
<dbReference type="PRINTS" id="PR00344">
    <property type="entry name" value="BCTRLSENSOR"/>
</dbReference>
<dbReference type="SUPFAM" id="SSF55874">
    <property type="entry name" value="ATPase domain of HSP90 chaperone/DNA topoisomerase II/histidine kinase"/>
    <property type="match status" value="1"/>
</dbReference>
<dbReference type="Pfam" id="PF00072">
    <property type="entry name" value="Response_reg"/>
    <property type="match status" value="1"/>
</dbReference>
<evidence type="ECO:0000313" key="19">
    <source>
        <dbReference type="EMBL" id="AXT48881.1"/>
    </source>
</evidence>
<evidence type="ECO:0000256" key="13">
    <source>
        <dbReference type="ARBA" id="ARBA00058004"/>
    </source>
</evidence>
<dbReference type="Pfam" id="PF00512">
    <property type="entry name" value="HisKA"/>
    <property type="match status" value="1"/>
</dbReference>
<proteinExistence type="predicted"/>
<keyword evidence="4 15" id="KW-0597">Phosphoprotein</keyword>
<keyword evidence="11" id="KW-0902">Two-component regulatory system</keyword>
<dbReference type="SMART" id="SM00388">
    <property type="entry name" value="HisKA"/>
    <property type="match status" value="1"/>
</dbReference>
<dbReference type="GO" id="GO:0016020">
    <property type="term" value="C:membrane"/>
    <property type="evidence" value="ECO:0007669"/>
    <property type="project" value="UniProtKB-SubCell"/>
</dbReference>
<keyword evidence="5" id="KW-0808">Transferase</keyword>
<dbReference type="CDD" id="cd17546">
    <property type="entry name" value="REC_hyHK_CKI1_RcsC-like"/>
    <property type="match status" value="1"/>
</dbReference>
<dbReference type="InterPro" id="IPR036890">
    <property type="entry name" value="HATPase_C_sf"/>
</dbReference>
<evidence type="ECO:0000259" key="17">
    <source>
        <dbReference type="PROSITE" id="PS50109"/>
    </source>
</evidence>
<evidence type="ECO:0000256" key="14">
    <source>
        <dbReference type="ARBA" id="ARBA00070152"/>
    </source>
</evidence>
<dbReference type="GO" id="GO:0000155">
    <property type="term" value="F:phosphorelay sensor kinase activity"/>
    <property type="evidence" value="ECO:0007669"/>
    <property type="project" value="InterPro"/>
</dbReference>
<dbReference type="Gene3D" id="3.30.450.20">
    <property type="entry name" value="PAS domain"/>
    <property type="match status" value="1"/>
</dbReference>
<accession>A0AAD0WAQ5</accession>
<reference evidence="19 20" key="1">
    <citation type="submission" date="2018-08" db="EMBL/GenBank/DDBJ databases">
        <title>Complete genome sequence of JP2-74.</title>
        <authorList>
            <person name="Wu L."/>
        </authorList>
    </citation>
    <scope>NUCLEOTIDE SEQUENCE [LARGE SCALE GENOMIC DNA]</scope>
    <source>
        <strain evidence="19 20">JP2-74</strain>
    </source>
</reference>